<evidence type="ECO:0000256" key="4">
    <source>
        <dbReference type="ARBA" id="ARBA00022989"/>
    </source>
</evidence>
<dbReference type="SUPFAM" id="SSF109755">
    <property type="entry name" value="PhoU-like"/>
    <property type="match status" value="1"/>
</dbReference>
<dbReference type="GO" id="GO:0044341">
    <property type="term" value="P:sodium-dependent phosphate transport"/>
    <property type="evidence" value="ECO:0007669"/>
    <property type="project" value="InterPro"/>
</dbReference>
<evidence type="ECO:0000256" key="1">
    <source>
        <dbReference type="ARBA" id="ARBA00004651"/>
    </source>
</evidence>
<dbReference type="EMBL" id="AGEI01000021">
    <property type="protein sequence ID" value="EHR34121.1"/>
    <property type="molecule type" value="Genomic_DNA"/>
</dbReference>
<keyword evidence="5 6" id="KW-0472">Membrane</keyword>
<sequence>MLLGGLALFLYGMNEMGKGLELLAGNKLQEVLEKLTSNKYIGILVGALVTSIIQSSSATTVMTVGFVNSRILSLSQAIYVIMGANIGTTITGLILTLDIDLIAPFFTFIGMIMMLFTKKRKYKYSGTIIFGFGVLFMGMNMMGAAVKPLAANREFTSLLAKSSNPLIGIVVGAIFTAVVQSSSATTGILITFANTGIITFESAFYLILGTNIGTCITSVLSSIGANKNAKRVAVAHITFNVIGTIIFTAASLSLPVVNWIEALSHRTAEQIAYLHTIFNLVTTILLIPFTDLLVDISKNVIKGSDEKEKGLSLMYLNPEGYHDTIPTIAGIRQESLRMLKYTQENLKLSIQDLLNHEDDTTANIAFNEEIIDYLNKEITKVSVKTMTNDLNKYQYKQLSYYLKIASNIERLGDYAYNISKLASRMYVSEIKFSSETKLEIIAVSHVLEKLYDDVFESLKENDFDMKEIRTKSFIVQDMVERNRENSLHRLRNGSDDAETGLVYDKFYTYILRTRDHLINVSNQYATIYE</sequence>
<dbReference type="Proteomes" id="UP000004191">
    <property type="component" value="Unassembled WGS sequence"/>
</dbReference>
<organism evidence="8 9">
    <name type="scientific">Helcococcus kunzii ATCC 51366</name>
    <dbReference type="NCBI Taxonomy" id="883114"/>
    <lineage>
        <taxon>Bacteria</taxon>
        <taxon>Bacillati</taxon>
        <taxon>Bacillota</taxon>
        <taxon>Tissierellia</taxon>
        <taxon>Tissierellales</taxon>
        <taxon>Peptoniphilaceae</taxon>
        <taxon>Helcococcus</taxon>
    </lineage>
</organism>
<evidence type="ECO:0000256" key="6">
    <source>
        <dbReference type="SAM" id="Phobius"/>
    </source>
</evidence>
<dbReference type="NCBIfam" id="NF037997">
    <property type="entry name" value="Na_Pi_symport"/>
    <property type="match status" value="1"/>
</dbReference>
<evidence type="ECO:0000259" key="7">
    <source>
        <dbReference type="Pfam" id="PF01895"/>
    </source>
</evidence>
<dbReference type="InterPro" id="IPR026022">
    <property type="entry name" value="PhoU_dom"/>
</dbReference>
<dbReference type="Pfam" id="PF01895">
    <property type="entry name" value="PhoU"/>
    <property type="match status" value="1"/>
</dbReference>
<dbReference type="Pfam" id="PF02690">
    <property type="entry name" value="Na_Pi_cotrans"/>
    <property type="match status" value="1"/>
</dbReference>
<feature type="transmembrane region" description="Helical" evidence="6">
    <location>
        <begin position="272"/>
        <end position="294"/>
    </location>
</feature>
<feature type="transmembrane region" description="Helical" evidence="6">
    <location>
        <begin position="204"/>
        <end position="225"/>
    </location>
</feature>
<dbReference type="InterPro" id="IPR003841">
    <property type="entry name" value="Na/Pi_transpt"/>
</dbReference>
<keyword evidence="9" id="KW-1185">Reference proteome</keyword>
<feature type="transmembrane region" description="Helical" evidence="6">
    <location>
        <begin position="124"/>
        <end position="146"/>
    </location>
</feature>
<accession>H3NNZ6</accession>
<dbReference type="Gene3D" id="1.20.58.220">
    <property type="entry name" value="Phosphate transport system protein phou homolog 2, domain 2"/>
    <property type="match status" value="1"/>
</dbReference>
<comment type="caution">
    <text evidence="8">The sequence shown here is derived from an EMBL/GenBank/DDBJ whole genome shotgun (WGS) entry which is preliminary data.</text>
</comment>
<dbReference type="AlphaFoldDB" id="H3NNZ6"/>
<dbReference type="STRING" id="883114.HMPREF9709_01057"/>
<comment type="subcellular location">
    <subcellularLocation>
        <location evidence="1">Cell membrane</location>
        <topology evidence="1">Multi-pass membrane protein</topology>
    </subcellularLocation>
</comment>
<keyword evidence="2" id="KW-1003">Cell membrane</keyword>
<feature type="transmembrane region" description="Helical" evidence="6">
    <location>
        <begin position="41"/>
        <end position="65"/>
    </location>
</feature>
<dbReference type="NCBIfam" id="TIGR00704">
    <property type="entry name" value="NaPi_cotrn_rel"/>
    <property type="match status" value="1"/>
</dbReference>
<dbReference type="HOGENOM" id="CLU_025623_0_1_9"/>
<keyword evidence="4 6" id="KW-1133">Transmembrane helix</keyword>
<feature type="domain" description="PhoU" evidence="7">
    <location>
        <begin position="337"/>
        <end position="421"/>
    </location>
</feature>
<protein>
    <recommendedName>
        <fullName evidence="7">PhoU domain-containing protein</fullName>
    </recommendedName>
</protein>
<dbReference type="PANTHER" id="PTHR10010:SF46">
    <property type="entry name" value="SODIUM-DEPENDENT PHOSPHATE TRANSPORT PROTEIN 2B"/>
    <property type="match status" value="1"/>
</dbReference>
<evidence type="ECO:0000256" key="3">
    <source>
        <dbReference type="ARBA" id="ARBA00022692"/>
    </source>
</evidence>
<evidence type="ECO:0000256" key="2">
    <source>
        <dbReference type="ARBA" id="ARBA00022475"/>
    </source>
</evidence>
<dbReference type="PANTHER" id="PTHR10010">
    <property type="entry name" value="SOLUTE CARRIER FAMILY 34 SODIUM PHOSPHATE , MEMBER 2-RELATED"/>
    <property type="match status" value="1"/>
</dbReference>
<feature type="transmembrane region" description="Helical" evidence="6">
    <location>
        <begin position="101"/>
        <end position="117"/>
    </location>
</feature>
<feature type="transmembrane region" description="Helical" evidence="6">
    <location>
        <begin position="77"/>
        <end position="95"/>
    </location>
</feature>
<dbReference type="GO" id="GO:0005886">
    <property type="term" value="C:plasma membrane"/>
    <property type="evidence" value="ECO:0007669"/>
    <property type="project" value="UniProtKB-SubCell"/>
</dbReference>
<evidence type="ECO:0000313" key="8">
    <source>
        <dbReference type="EMBL" id="EHR34121.1"/>
    </source>
</evidence>
<feature type="transmembrane region" description="Helical" evidence="6">
    <location>
        <begin position="166"/>
        <end position="192"/>
    </location>
</feature>
<gene>
    <name evidence="8" type="ORF">HMPREF9709_01057</name>
</gene>
<proteinExistence type="predicted"/>
<dbReference type="InterPro" id="IPR038078">
    <property type="entry name" value="PhoU-like_sf"/>
</dbReference>
<feature type="transmembrane region" description="Helical" evidence="6">
    <location>
        <begin position="237"/>
        <end position="260"/>
    </location>
</feature>
<reference evidence="8 9" key="1">
    <citation type="submission" date="2012-01" db="EMBL/GenBank/DDBJ databases">
        <title>The Genome Sequence of Helcococcus kunzii ATCC 51366.</title>
        <authorList>
            <consortium name="The Broad Institute Genome Sequencing Platform"/>
            <person name="Earl A."/>
            <person name="Ward D."/>
            <person name="Feldgarden M."/>
            <person name="Gevers D."/>
            <person name="Huys G."/>
            <person name="Young S.K."/>
            <person name="Zeng Q."/>
            <person name="Gargeya S."/>
            <person name="Fitzgerald M."/>
            <person name="Haas B."/>
            <person name="Abouelleil A."/>
            <person name="Alvarado L."/>
            <person name="Arachchi H.M."/>
            <person name="Berlin A."/>
            <person name="Chapman S.B."/>
            <person name="Gearin G."/>
            <person name="Goldberg J."/>
            <person name="Griggs A."/>
            <person name="Gujja S."/>
            <person name="Hansen M."/>
            <person name="Heiman D."/>
            <person name="Howarth C."/>
            <person name="Larimer J."/>
            <person name="Lui A."/>
            <person name="MacDonald P.J.P."/>
            <person name="McCowen C."/>
            <person name="Montmayeur A."/>
            <person name="Murphy C."/>
            <person name="Neiman D."/>
            <person name="Pearson M."/>
            <person name="Priest M."/>
            <person name="Roberts A."/>
            <person name="Saif S."/>
            <person name="Shea T."/>
            <person name="Sisk P."/>
            <person name="Stolte C."/>
            <person name="Sykes S."/>
            <person name="Wortman J."/>
            <person name="Nusbaum C."/>
            <person name="Birren B."/>
        </authorList>
    </citation>
    <scope>NUCLEOTIDE SEQUENCE [LARGE SCALE GENOMIC DNA]</scope>
    <source>
        <strain evidence="8 9">ATCC 51366</strain>
    </source>
</reference>
<dbReference type="PATRIC" id="fig|883114.3.peg.1048"/>
<evidence type="ECO:0000313" key="9">
    <source>
        <dbReference type="Proteomes" id="UP000004191"/>
    </source>
</evidence>
<dbReference type="InterPro" id="IPR004633">
    <property type="entry name" value="NaPi_cotrn-rel/YqeW-like"/>
</dbReference>
<dbReference type="eggNOG" id="COG1283">
    <property type="taxonomic scope" value="Bacteria"/>
</dbReference>
<name>H3NNZ6_9FIRM</name>
<dbReference type="GO" id="GO:0005436">
    <property type="term" value="F:sodium:phosphate symporter activity"/>
    <property type="evidence" value="ECO:0007669"/>
    <property type="project" value="InterPro"/>
</dbReference>
<keyword evidence="3 6" id="KW-0812">Transmembrane</keyword>
<evidence type="ECO:0000256" key="5">
    <source>
        <dbReference type="ARBA" id="ARBA00023136"/>
    </source>
</evidence>